<comment type="caution">
    <text evidence="3">The sequence shown here is derived from an EMBL/GenBank/DDBJ whole genome shotgun (WGS) entry which is preliminary data.</text>
</comment>
<feature type="region of interest" description="Disordered" evidence="1">
    <location>
        <begin position="101"/>
        <end position="122"/>
    </location>
</feature>
<evidence type="ECO:0000313" key="3">
    <source>
        <dbReference type="EMBL" id="KAG7399312.1"/>
    </source>
</evidence>
<dbReference type="CDD" id="cd14947">
    <property type="entry name" value="NBR1_like"/>
    <property type="match status" value="1"/>
</dbReference>
<keyword evidence="4" id="KW-1185">Reference proteome</keyword>
<dbReference type="PANTHER" id="PTHR20930:SF0">
    <property type="entry name" value="PROTEIN ILRUN"/>
    <property type="match status" value="1"/>
</dbReference>
<name>A0A8T1WZ28_9STRA</name>
<proteinExistence type="predicted"/>
<dbReference type="InterPro" id="IPR015940">
    <property type="entry name" value="UBA"/>
</dbReference>
<dbReference type="OrthoDB" id="661148at2759"/>
<evidence type="ECO:0000259" key="2">
    <source>
        <dbReference type="PROSITE" id="PS50030"/>
    </source>
</evidence>
<reference evidence="3" key="1">
    <citation type="submission" date="2021-02" db="EMBL/GenBank/DDBJ databases">
        <authorList>
            <person name="Palmer J.M."/>
        </authorList>
    </citation>
    <scope>NUCLEOTIDE SEQUENCE</scope>
    <source>
        <strain evidence="3">SCRP23</strain>
    </source>
</reference>
<sequence length="203" mass="22011">MWRLVNDGERSWPDGCYMTTQRGNPMTVDGGEASRIELPALNPGEESIVGVDLVAPSEPGRYTSFWRVCDPADVSFGHRFWVDIVVANGMTVDEVAAETTPVSSAFGSEDESEDTEMKDTPEALVPAESASDDDLEIIEAADAQEAEAVADEPENEKKDDKMEYEEALRLLATMGFTDTEKNMRALTLADGNIGAAVNALLSE</sequence>
<dbReference type="SMART" id="SM00165">
    <property type="entry name" value="UBA"/>
    <property type="match status" value="1"/>
</dbReference>
<dbReference type="PROSITE" id="PS50030">
    <property type="entry name" value="UBA"/>
    <property type="match status" value="1"/>
</dbReference>
<gene>
    <name evidence="3" type="primary">NBR1_1</name>
    <name evidence="3" type="ORF">PHYBOEH_009114</name>
</gene>
<protein>
    <submittedName>
        <fullName evidence="3">Next to BRCA1 protein 1 protein</fullName>
    </submittedName>
</protein>
<feature type="compositionally biased region" description="Acidic residues" evidence="1">
    <location>
        <begin position="143"/>
        <end position="154"/>
    </location>
</feature>
<dbReference type="PANTHER" id="PTHR20930">
    <property type="entry name" value="OVARIAN CARCINOMA ANTIGEN CA125-RELATED"/>
    <property type="match status" value="1"/>
</dbReference>
<feature type="region of interest" description="Disordered" evidence="1">
    <location>
        <begin position="143"/>
        <end position="162"/>
    </location>
</feature>
<evidence type="ECO:0000256" key="1">
    <source>
        <dbReference type="SAM" id="MobiDB-lite"/>
    </source>
</evidence>
<dbReference type="Proteomes" id="UP000693981">
    <property type="component" value="Unassembled WGS sequence"/>
</dbReference>
<dbReference type="InterPro" id="IPR032350">
    <property type="entry name" value="Nbr1_FW"/>
</dbReference>
<dbReference type="AlphaFoldDB" id="A0A8T1WZ28"/>
<dbReference type="EMBL" id="JAGDFL010000056">
    <property type="protein sequence ID" value="KAG7399312.1"/>
    <property type="molecule type" value="Genomic_DNA"/>
</dbReference>
<dbReference type="Pfam" id="PF16158">
    <property type="entry name" value="N_BRCA1_IG"/>
    <property type="match status" value="1"/>
</dbReference>
<organism evidence="3 4">
    <name type="scientific">Phytophthora boehmeriae</name>
    <dbReference type="NCBI Taxonomy" id="109152"/>
    <lineage>
        <taxon>Eukaryota</taxon>
        <taxon>Sar</taxon>
        <taxon>Stramenopiles</taxon>
        <taxon>Oomycota</taxon>
        <taxon>Peronosporomycetes</taxon>
        <taxon>Peronosporales</taxon>
        <taxon>Peronosporaceae</taxon>
        <taxon>Phytophthora</taxon>
    </lineage>
</organism>
<feature type="domain" description="UBA" evidence="2">
    <location>
        <begin position="162"/>
        <end position="203"/>
    </location>
</feature>
<accession>A0A8T1WZ28</accession>
<evidence type="ECO:0000313" key="4">
    <source>
        <dbReference type="Proteomes" id="UP000693981"/>
    </source>
</evidence>